<dbReference type="SUPFAM" id="SSF46689">
    <property type="entry name" value="Homeodomain-like"/>
    <property type="match status" value="1"/>
</dbReference>
<proteinExistence type="predicted"/>
<dbReference type="Pfam" id="PF07883">
    <property type="entry name" value="Cupin_2"/>
    <property type="match status" value="1"/>
</dbReference>
<dbReference type="Proteomes" id="UP001595937">
    <property type="component" value="Unassembled WGS sequence"/>
</dbReference>
<evidence type="ECO:0000313" key="5">
    <source>
        <dbReference type="Proteomes" id="UP001595937"/>
    </source>
</evidence>
<dbReference type="InterPro" id="IPR011051">
    <property type="entry name" value="RmlC_Cupin_sf"/>
</dbReference>
<dbReference type="InterPro" id="IPR014710">
    <property type="entry name" value="RmlC-like_jellyroll"/>
</dbReference>
<evidence type="ECO:0000256" key="2">
    <source>
        <dbReference type="ARBA" id="ARBA00023163"/>
    </source>
</evidence>
<dbReference type="PANTHER" id="PTHR11019">
    <property type="entry name" value="HTH-TYPE TRANSCRIPTIONAL REGULATOR NIMR"/>
    <property type="match status" value="1"/>
</dbReference>
<accession>A0ABW0FDN1</accession>
<dbReference type="SMART" id="SM00342">
    <property type="entry name" value="HTH_ARAC"/>
    <property type="match status" value="1"/>
</dbReference>
<gene>
    <name evidence="4" type="ORF">ACFPK8_06210</name>
</gene>
<comment type="caution">
    <text evidence="4">The sequence shown here is derived from an EMBL/GenBank/DDBJ whole genome shotgun (WGS) entry which is preliminary data.</text>
</comment>
<evidence type="ECO:0000313" key="4">
    <source>
        <dbReference type="EMBL" id="MFC5297099.1"/>
    </source>
</evidence>
<dbReference type="InterPro" id="IPR013096">
    <property type="entry name" value="Cupin_2"/>
</dbReference>
<protein>
    <submittedName>
        <fullName evidence="4">AraC family transcriptional regulator</fullName>
    </submittedName>
</protein>
<dbReference type="InterPro" id="IPR009057">
    <property type="entry name" value="Homeodomain-like_sf"/>
</dbReference>
<dbReference type="Gene3D" id="2.60.120.10">
    <property type="entry name" value="Jelly Rolls"/>
    <property type="match status" value="1"/>
</dbReference>
<name>A0ABW0FDN1_9MICO</name>
<dbReference type="GeneID" id="303298653"/>
<evidence type="ECO:0000256" key="1">
    <source>
        <dbReference type="ARBA" id="ARBA00023015"/>
    </source>
</evidence>
<evidence type="ECO:0000259" key="3">
    <source>
        <dbReference type="PROSITE" id="PS01124"/>
    </source>
</evidence>
<organism evidence="4 5">
    <name type="scientific">Brachybacterium tyrofermentans</name>
    <dbReference type="NCBI Taxonomy" id="47848"/>
    <lineage>
        <taxon>Bacteria</taxon>
        <taxon>Bacillati</taxon>
        <taxon>Actinomycetota</taxon>
        <taxon>Actinomycetes</taxon>
        <taxon>Micrococcales</taxon>
        <taxon>Dermabacteraceae</taxon>
        <taxon>Brachybacterium</taxon>
    </lineage>
</organism>
<dbReference type="Pfam" id="PF12833">
    <property type="entry name" value="HTH_18"/>
    <property type="match status" value="1"/>
</dbReference>
<dbReference type="Gene3D" id="1.10.10.60">
    <property type="entry name" value="Homeodomain-like"/>
    <property type="match status" value="2"/>
</dbReference>
<keyword evidence="2" id="KW-0804">Transcription</keyword>
<dbReference type="SUPFAM" id="SSF51182">
    <property type="entry name" value="RmlC-like cupins"/>
    <property type="match status" value="1"/>
</dbReference>
<dbReference type="RefSeq" id="WP_343925727.1">
    <property type="nucleotide sequence ID" value="NZ_BAAAIR010000047.1"/>
</dbReference>
<dbReference type="PANTHER" id="PTHR11019:SF199">
    <property type="entry name" value="HTH-TYPE TRANSCRIPTIONAL REGULATOR NIMR"/>
    <property type="match status" value="1"/>
</dbReference>
<feature type="domain" description="HTH araC/xylS-type" evidence="3">
    <location>
        <begin position="139"/>
        <end position="236"/>
    </location>
</feature>
<dbReference type="EMBL" id="JBHSLN010000019">
    <property type="protein sequence ID" value="MFC5297099.1"/>
    <property type="molecule type" value="Genomic_DNA"/>
</dbReference>
<dbReference type="PROSITE" id="PS01124">
    <property type="entry name" value="HTH_ARAC_FAMILY_2"/>
    <property type="match status" value="1"/>
</dbReference>
<reference evidence="5" key="1">
    <citation type="journal article" date="2019" name="Int. J. Syst. Evol. Microbiol.">
        <title>The Global Catalogue of Microorganisms (GCM) 10K type strain sequencing project: providing services to taxonomists for standard genome sequencing and annotation.</title>
        <authorList>
            <consortium name="The Broad Institute Genomics Platform"/>
            <consortium name="The Broad Institute Genome Sequencing Center for Infectious Disease"/>
            <person name="Wu L."/>
            <person name="Ma J."/>
        </authorList>
    </citation>
    <scope>NUCLEOTIDE SEQUENCE [LARGE SCALE GENOMIC DNA]</scope>
    <source>
        <strain evidence="5">CGMCC 1.16455</strain>
    </source>
</reference>
<keyword evidence="1" id="KW-0805">Transcription regulation</keyword>
<sequence length="242" mass="26020">MSADDGQASCVQASHVHEEHAVFWAVRGVASDLEVAGIQRSLAPGQGLFVPAGTPHGASRASTTALVVLFVDPGAWVEAPTQVASVVVNAALRELLVHLAEFAMPKEQRLRAQRVCLDLIADEPHVSLALPVPRDPRIEVIARAILSDPADDRSLEDWAYLTSASARTVVRAFRAETGMTFAEWRSCARMSAAVELLGEGIPVGVVARRVGYATASAFSAAFHRMMGRPPHRFLPERGVDVR</sequence>
<dbReference type="InterPro" id="IPR018060">
    <property type="entry name" value="HTH_AraC"/>
</dbReference>
<keyword evidence="5" id="KW-1185">Reference proteome</keyword>